<name>A0ABW0W0K6_9BACL</name>
<sequence>MNKKRLVLLLALAFVLVIVALYIRGCNPIESFDTNIDSVESNRFQVDCSEEVNKNKSGAINDIGYICSVLLTEETKFQDEAGNPLGVQHFKSGDSIRVILKKRQYITEEKRDITAKEIILLHKRDS</sequence>
<dbReference type="Proteomes" id="UP001596047">
    <property type="component" value="Unassembled WGS sequence"/>
</dbReference>
<protein>
    <submittedName>
        <fullName evidence="1">Uncharacterized protein</fullName>
    </submittedName>
</protein>
<dbReference type="EMBL" id="JBHSOW010000047">
    <property type="protein sequence ID" value="MFC5650276.1"/>
    <property type="molecule type" value="Genomic_DNA"/>
</dbReference>
<dbReference type="RefSeq" id="WP_379188823.1">
    <property type="nucleotide sequence ID" value="NZ_JBHSOW010000047.1"/>
</dbReference>
<proteinExistence type="predicted"/>
<reference evidence="2" key="1">
    <citation type="journal article" date="2019" name="Int. J. Syst. Evol. Microbiol.">
        <title>The Global Catalogue of Microorganisms (GCM) 10K type strain sequencing project: providing services to taxonomists for standard genome sequencing and annotation.</title>
        <authorList>
            <consortium name="The Broad Institute Genomics Platform"/>
            <consortium name="The Broad Institute Genome Sequencing Center for Infectious Disease"/>
            <person name="Wu L."/>
            <person name="Ma J."/>
        </authorList>
    </citation>
    <scope>NUCLEOTIDE SEQUENCE [LARGE SCALE GENOMIC DNA]</scope>
    <source>
        <strain evidence="2">CGMCC 1.3240</strain>
    </source>
</reference>
<evidence type="ECO:0000313" key="2">
    <source>
        <dbReference type="Proteomes" id="UP001596047"/>
    </source>
</evidence>
<evidence type="ECO:0000313" key="1">
    <source>
        <dbReference type="EMBL" id="MFC5650276.1"/>
    </source>
</evidence>
<comment type="caution">
    <text evidence="1">The sequence shown here is derived from an EMBL/GenBank/DDBJ whole genome shotgun (WGS) entry which is preliminary data.</text>
</comment>
<keyword evidence="2" id="KW-1185">Reference proteome</keyword>
<accession>A0ABW0W0K6</accession>
<gene>
    <name evidence="1" type="ORF">ACFPYJ_14285</name>
</gene>
<organism evidence="1 2">
    <name type="scientific">Paenibacillus solisilvae</name>
    <dbReference type="NCBI Taxonomy" id="2486751"/>
    <lineage>
        <taxon>Bacteria</taxon>
        <taxon>Bacillati</taxon>
        <taxon>Bacillota</taxon>
        <taxon>Bacilli</taxon>
        <taxon>Bacillales</taxon>
        <taxon>Paenibacillaceae</taxon>
        <taxon>Paenibacillus</taxon>
    </lineage>
</organism>